<gene>
    <name evidence="2" type="ORF">A4X20_05980</name>
</gene>
<protein>
    <recommendedName>
        <fullName evidence="4">Histidine phosphatase family protein</fullName>
    </recommendedName>
</protein>
<feature type="signal peptide" evidence="1">
    <location>
        <begin position="1"/>
        <end position="31"/>
    </location>
</feature>
<evidence type="ECO:0000313" key="2">
    <source>
        <dbReference type="EMBL" id="OAN36743.1"/>
    </source>
</evidence>
<keyword evidence="1" id="KW-0732">Signal</keyword>
<sequence length="228" mass="24930">MHGFDRRTAIGLSSAGLVGVALGALSAPARAHPPGSPAGPLPDRVMIIRHAEDPYKPGEPFGITSDGVADSKRSLIVRGWTRAGALVSLFDPRDHEGNRLPTRPHLDRPTAVFAHNPGAEDSMRSWQTVTPLASALNLEVDTRFTQRQVAELAAMVSGIRGSTLIAWRHEQIAEIVSHFGNVEPAPPALWPENRYDMVYVLTRNHNGGWNFRQLPQMLLAGDQNTRFV</sequence>
<dbReference type="OrthoDB" id="8448116at2"/>
<name>A0A178LTJ3_MYCIR</name>
<accession>A0A178LTJ3</accession>
<evidence type="ECO:0000256" key="1">
    <source>
        <dbReference type="SAM" id="SignalP"/>
    </source>
</evidence>
<organism evidence="2 3">
    <name type="scientific">Mycolicibacterium iranicum</name>
    <name type="common">Mycobacterium iranicum</name>
    <dbReference type="NCBI Taxonomy" id="912594"/>
    <lineage>
        <taxon>Bacteria</taxon>
        <taxon>Bacillati</taxon>
        <taxon>Actinomycetota</taxon>
        <taxon>Actinomycetes</taxon>
        <taxon>Mycobacteriales</taxon>
        <taxon>Mycobacteriaceae</taxon>
        <taxon>Mycolicibacterium</taxon>
    </lineage>
</organism>
<dbReference type="PROSITE" id="PS51318">
    <property type="entry name" value="TAT"/>
    <property type="match status" value="1"/>
</dbReference>
<dbReference type="InterPro" id="IPR006311">
    <property type="entry name" value="TAT_signal"/>
</dbReference>
<comment type="caution">
    <text evidence="2">The sequence shown here is derived from an EMBL/GenBank/DDBJ whole genome shotgun (WGS) entry which is preliminary data.</text>
</comment>
<proteinExistence type="predicted"/>
<dbReference type="AlphaFoldDB" id="A0A178LTJ3"/>
<dbReference type="Proteomes" id="UP000078396">
    <property type="component" value="Unassembled WGS sequence"/>
</dbReference>
<feature type="chain" id="PRO_5038682562" description="Histidine phosphatase family protein" evidence="1">
    <location>
        <begin position="32"/>
        <end position="228"/>
    </location>
</feature>
<evidence type="ECO:0008006" key="4">
    <source>
        <dbReference type="Google" id="ProtNLM"/>
    </source>
</evidence>
<evidence type="ECO:0000313" key="3">
    <source>
        <dbReference type="Proteomes" id="UP000078396"/>
    </source>
</evidence>
<reference evidence="2 3" key="1">
    <citation type="submission" date="2016-04" db="EMBL/GenBank/DDBJ databases">
        <title>Draft Genome Sequences of Staphylococcus capitis Strain H36, S. capitis Strain H65, S. cohnii Strain H62, S. hominis Strain H69, Mycobacterium iranicum Strain H39, Plantibacter sp. Strain H53, Pseudomonas oryzihabitans Strain H72, and Microbacterium sp. Strain H83, isolated from residential settings.</title>
        <authorList>
            <person name="Lymperopoulou D."/>
            <person name="Adams R.I."/>
            <person name="Lindow S."/>
            <person name="Coil D.A."/>
            <person name="Jospin G."/>
            <person name="Eisen J.A."/>
        </authorList>
    </citation>
    <scope>NUCLEOTIDE SEQUENCE [LARGE SCALE GENOMIC DNA]</scope>
    <source>
        <strain evidence="2 3">H39</strain>
    </source>
</reference>
<dbReference type="EMBL" id="LWCS01000032">
    <property type="protein sequence ID" value="OAN36743.1"/>
    <property type="molecule type" value="Genomic_DNA"/>
</dbReference>
<dbReference type="RefSeq" id="WP_064282950.1">
    <property type="nucleotide sequence ID" value="NZ_LWCS01000032.1"/>
</dbReference>